<evidence type="ECO:0000256" key="4">
    <source>
        <dbReference type="PROSITE-ProRule" id="PRU00742"/>
    </source>
</evidence>
<keyword evidence="6" id="KW-1185">Reference proteome</keyword>
<proteinExistence type="inferred from homology"/>
<dbReference type="PROSITE" id="PS51409">
    <property type="entry name" value="ARGINASE_2"/>
    <property type="match status" value="1"/>
</dbReference>
<gene>
    <name evidence="5" type="ORF">DFR42_101572</name>
</gene>
<dbReference type="PRINTS" id="PR00116">
    <property type="entry name" value="ARGINASE"/>
</dbReference>
<protein>
    <submittedName>
        <fullName evidence="5">Arginase</fullName>
    </submittedName>
</protein>
<comment type="similarity">
    <text evidence="4">Belongs to the arginase family.</text>
</comment>
<evidence type="ECO:0000256" key="1">
    <source>
        <dbReference type="ARBA" id="ARBA00022723"/>
    </source>
</evidence>
<dbReference type="AlphaFoldDB" id="A0A318JEK8"/>
<dbReference type="OrthoDB" id="9789727at2"/>
<dbReference type="EMBL" id="QJKB01000001">
    <property type="protein sequence ID" value="PXX46996.1"/>
    <property type="molecule type" value="Genomic_DNA"/>
</dbReference>
<dbReference type="PANTHER" id="PTHR43782:SF3">
    <property type="entry name" value="ARGINASE"/>
    <property type="match status" value="1"/>
</dbReference>
<dbReference type="Gene3D" id="3.40.800.10">
    <property type="entry name" value="Ureohydrolase domain"/>
    <property type="match status" value="1"/>
</dbReference>
<dbReference type="RefSeq" id="WP_110253423.1">
    <property type="nucleotide sequence ID" value="NZ_QJKB01000001.1"/>
</dbReference>
<evidence type="ECO:0000313" key="5">
    <source>
        <dbReference type="EMBL" id="PXX46996.1"/>
    </source>
</evidence>
<dbReference type="GO" id="GO:0004053">
    <property type="term" value="F:arginase activity"/>
    <property type="evidence" value="ECO:0007669"/>
    <property type="project" value="TreeGrafter"/>
</dbReference>
<dbReference type="Pfam" id="PF00491">
    <property type="entry name" value="Arginase"/>
    <property type="match status" value="1"/>
</dbReference>
<dbReference type="GO" id="GO:0005737">
    <property type="term" value="C:cytoplasm"/>
    <property type="evidence" value="ECO:0007669"/>
    <property type="project" value="TreeGrafter"/>
</dbReference>
<keyword evidence="2" id="KW-0378">Hydrolase</keyword>
<name>A0A318JEK8_9BURK</name>
<dbReference type="InterPro" id="IPR023696">
    <property type="entry name" value="Ureohydrolase_dom_sf"/>
</dbReference>
<reference evidence="5 6" key="1">
    <citation type="submission" date="2018-05" db="EMBL/GenBank/DDBJ databases">
        <title>Genomic Encyclopedia of Type Strains, Phase IV (KMG-IV): sequencing the most valuable type-strain genomes for metagenomic binning, comparative biology and taxonomic classification.</title>
        <authorList>
            <person name="Goeker M."/>
        </authorList>
    </citation>
    <scope>NUCLEOTIDE SEQUENCE [LARGE SCALE GENOMIC DNA]</scope>
    <source>
        <strain evidence="5 6">DSM 19792</strain>
    </source>
</reference>
<evidence type="ECO:0000313" key="6">
    <source>
        <dbReference type="Proteomes" id="UP000247792"/>
    </source>
</evidence>
<evidence type="ECO:0000256" key="2">
    <source>
        <dbReference type="ARBA" id="ARBA00022801"/>
    </source>
</evidence>
<dbReference type="SUPFAM" id="SSF52768">
    <property type="entry name" value="Arginase/deacetylase"/>
    <property type="match status" value="1"/>
</dbReference>
<comment type="caution">
    <text evidence="5">The sequence shown here is derived from an EMBL/GenBank/DDBJ whole genome shotgun (WGS) entry which is preliminary data.</text>
</comment>
<dbReference type="InterPro" id="IPR006035">
    <property type="entry name" value="Ureohydrolase"/>
</dbReference>
<keyword evidence="3" id="KW-0464">Manganese</keyword>
<organism evidence="5 6">
    <name type="scientific">Undibacterium pigrum</name>
    <dbReference type="NCBI Taxonomy" id="401470"/>
    <lineage>
        <taxon>Bacteria</taxon>
        <taxon>Pseudomonadati</taxon>
        <taxon>Pseudomonadota</taxon>
        <taxon>Betaproteobacteria</taxon>
        <taxon>Burkholderiales</taxon>
        <taxon>Oxalobacteraceae</taxon>
        <taxon>Undibacterium</taxon>
    </lineage>
</organism>
<dbReference type="Proteomes" id="UP000247792">
    <property type="component" value="Unassembled WGS sequence"/>
</dbReference>
<dbReference type="GO" id="GO:0030145">
    <property type="term" value="F:manganese ion binding"/>
    <property type="evidence" value="ECO:0007669"/>
    <property type="project" value="TreeGrafter"/>
</dbReference>
<keyword evidence="1" id="KW-0479">Metal-binding</keyword>
<dbReference type="PANTHER" id="PTHR43782">
    <property type="entry name" value="ARGINASE"/>
    <property type="match status" value="1"/>
</dbReference>
<sequence length="271" mass="30271">MNTYLLIPFLTGQRRDGLGRVNDVSTHPWEIVDIPQFKETSISDANEKLHRMGHIYASLADKVQQSISLGNRPVCIAGDCFSALGVLAGLQKAGAAPDRIVWLDAHGDFHIWGTTISKYLGGMPLGMMVGRRDRREGGRDSVGAFINTIGLTAYPEENIVLSDARDLDPGEKEALESSNIVTCKIENIHQYLSHRENIHLHFDTDVIDDRAKLPALKYHVNQGPSREDILSLFRTLRQYKLTAISVSAWHEEHDMDNKTAISCLSLLKELE</sequence>
<evidence type="ECO:0000256" key="3">
    <source>
        <dbReference type="ARBA" id="ARBA00023211"/>
    </source>
</evidence>
<accession>A0A318JEK8</accession>